<evidence type="ECO:0000256" key="5">
    <source>
        <dbReference type="SAM" id="Phobius"/>
    </source>
</evidence>
<evidence type="ECO:0000259" key="6">
    <source>
        <dbReference type="PROSITE" id="PS50850"/>
    </source>
</evidence>
<dbReference type="PANTHER" id="PTHR10924">
    <property type="entry name" value="MAJOR FACILITATOR SUPERFAMILY PROTEIN-RELATED"/>
    <property type="match status" value="1"/>
</dbReference>
<keyword evidence="4 5" id="KW-0472">Membrane</keyword>
<feature type="domain" description="Major facilitator superfamily (MFS) profile" evidence="6">
    <location>
        <begin position="19"/>
        <end position="423"/>
    </location>
</feature>
<dbReference type="AlphaFoldDB" id="A0A3S3Q7I7"/>
<keyword evidence="10" id="KW-1185">Reference proteome</keyword>
<feature type="transmembrane region" description="Helical" evidence="5">
    <location>
        <begin position="333"/>
        <end position="358"/>
    </location>
</feature>
<reference evidence="8" key="2">
    <citation type="submission" date="2018-11" db="EMBL/GenBank/DDBJ databases">
        <title>Trombidioid mite genomics.</title>
        <authorList>
            <person name="Dong X."/>
        </authorList>
    </citation>
    <scope>NUCLEOTIDE SEQUENCE</scope>
    <source>
        <strain evidence="8">UoL-WK</strain>
    </source>
</reference>
<feature type="transmembrane region" description="Helical" evidence="5">
    <location>
        <begin position="183"/>
        <end position="206"/>
    </location>
</feature>
<dbReference type="PANTHER" id="PTHR10924:SF4">
    <property type="entry name" value="GH15861P"/>
    <property type="match status" value="1"/>
</dbReference>
<evidence type="ECO:0000313" key="9">
    <source>
        <dbReference type="EMBL" id="RWS15387.1"/>
    </source>
</evidence>
<dbReference type="InterPro" id="IPR036259">
    <property type="entry name" value="MFS_trans_sf"/>
</dbReference>
<feature type="transmembrane region" description="Helical" evidence="5">
    <location>
        <begin position="274"/>
        <end position="295"/>
    </location>
</feature>
<feature type="transmembrane region" description="Helical" evidence="5">
    <location>
        <begin position="114"/>
        <end position="136"/>
    </location>
</feature>
<dbReference type="OrthoDB" id="422206at2759"/>
<evidence type="ECO:0000256" key="4">
    <source>
        <dbReference type="ARBA" id="ARBA00023136"/>
    </source>
</evidence>
<feature type="transmembrane region" description="Helical" evidence="5">
    <location>
        <begin position="307"/>
        <end position="327"/>
    </location>
</feature>
<dbReference type="EMBL" id="NCKU01000546">
    <property type="protein sequence ID" value="RWS15094.1"/>
    <property type="molecule type" value="Genomic_DNA"/>
</dbReference>
<keyword evidence="3 5" id="KW-1133">Transmembrane helix</keyword>
<feature type="transmembrane region" description="Helical" evidence="5">
    <location>
        <begin position="370"/>
        <end position="391"/>
    </location>
</feature>
<feature type="transmembrane region" description="Helical" evidence="5">
    <location>
        <begin position="50"/>
        <end position="75"/>
    </location>
</feature>
<feature type="transmembrane region" description="Helical" evidence="5">
    <location>
        <begin position="241"/>
        <end position="262"/>
    </location>
</feature>
<evidence type="ECO:0000313" key="10">
    <source>
        <dbReference type="Proteomes" id="UP000285301"/>
    </source>
</evidence>
<dbReference type="Gene3D" id="1.20.1250.20">
    <property type="entry name" value="MFS general substrate transporter like domains"/>
    <property type="match status" value="1"/>
</dbReference>
<dbReference type="Proteomes" id="UP000285301">
    <property type="component" value="Unassembled WGS sequence"/>
</dbReference>
<dbReference type="InterPro" id="IPR049680">
    <property type="entry name" value="FLVCR1-2_SLC49-like"/>
</dbReference>
<dbReference type="InterPro" id="IPR020846">
    <property type="entry name" value="MFS_dom"/>
</dbReference>
<proteinExistence type="predicted"/>
<dbReference type="GO" id="GO:0020037">
    <property type="term" value="F:heme binding"/>
    <property type="evidence" value="ECO:0007669"/>
    <property type="project" value="TreeGrafter"/>
</dbReference>
<gene>
    <name evidence="9" type="ORF">B4U79_17228</name>
    <name evidence="8" type="ORF">B4U79_17229</name>
    <name evidence="7" type="ORF">B4U79_17243</name>
</gene>
<evidence type="ECO:0000256" key="3">
    <source>
        <dbReference type="ARBA" id="ARBA00022989"/>
    </source>
</evidence>
<dbReference type="EMBL" id="NCKU01000474">
    <property type="protein sequence ID" value="RWS15387.1"/>
    <property type="molecule type" value="Genomic_DNA"/>
</dbReference>
<dbReference type="SUPFAM" id="SSF103473">
    <property type="entry name" value="MFS general substrate transporter"/>
    <property type="match status" value="1"/>
</dbReference>
<comment type="subcellular location">
    <subcellularLocation>
        <location evidence="1">Membrane</location>
        <topology evidence="1">Multi-pass membrane protein</topology>
    </subcellularLocation>
</comment>
<dbReference type="GO" id="GO:0016020">
    <property type="term" value="C:membrane"/>
    <property type="evidence" value="ECO:0007669"/>
    <property type="project" value="UniProtKB-SubCell"/>
</dbReference>
<evidence type="ECO:0000313" key="8">
    <source>
        <dbReference type="EMBL" id="RWS15383.1"/>
    </source>
</evidence>
<sequence length="436" mass="48696">MRTSKDYIATANVGVTSKRYLMLGILCLINLTDAIQFLEYSSIANLVTNYYQVSFSTVSLTAAIANVGSVVSVYPAAKILEAYGMRFTLVIGSAIVILAAVLKCFVVNKSLFALILFAQFVAGVAFNFCFNVAPYMAAKWFRNNEASLVIGISSCMGNLACSTCYILPSLFEQAKTDIQLANGLSYLSITMAVVSTICFFLVIVYIEEKPRQVANNAESRRFQNRESDTNSILNLLKNKNFILVSLSLICVLTVKVSLNILFNQIFFELFTDLAKITTISGILYNVSTIFATIIFPPILDRTKRFRLLTYSTHLAALMAAILFFIASRLRITFFIYLTAFLCGLFLFGQQVFLMDLIVELTYPFPESTSVGLVVSISYLPSFGYTPFVSFIMEKFGILYAFLLLTMTLFLGFVPLLFVSFQLRRNQAENETIPLIE</sequence>
<evidence type="ECO:0000256" key="2">
    <source>
        <dbReference type="ARBA" id="ARBA00022692"/>
    </source>
</evidence>
<protein>
    <recommendedName>
        <fullName evidence="6">Major facilitator superfamily (MFS) profile domain-containing protein</fullName>
    </recommendedName>
</protein>
<keyword evidence="2 5" id="KW-0812">Transmembrane</keyword>
<dbReference type="GO" id="GO:0097037">
    <property type="term" value="P:heme export"/>
    <property type="evidence" value="ECO:0007669"/>
    <property type="project" value="TreeGrafter"/>
</dbReference>
<organism evidence="8 10">
    <name type="scientific">Dinothrombium tinctorium</name>
    <dbReference type="NCBI Taxonomy" id="1965070"/>
    <lineage>
        <taxon>Eukaryota</taxon>
        <taxon>Metazoa</taxon>
        <taxon>Ecdysozoa</taxon>
        <taxon>Arthropoda</taxon>
        <taxon>Chelicerata</taxon>
        <taxon>Arachnida</taxon>
        <taxon>Acari</taxon>
        <taxon>Acariformes</taxon>
        <taxon>Trombidiformes</taxon>
        <taxon>Prostigmata</taxon>
        <taxon>Anystina</taxon>
        <taxon>Parasitengona</taxon>
        <taxon>Trombidioidea</taxon>
        <taxon>Trombidiidae</taxon>
        <taxon>Dinothrombium</taxon>
    </lineage>
</organism>
<dbReference type="InterPro" id="IPR011701">
    <property type="entry name" value="MFS"/>
</dbReference>
<comment type="caution">
    <text evidence="8">The sequence shown here is derived from an EMBL/GenBank/DDBJ whole genome shotgun (WGS) entry which is preliminary data.</text>
</comment>
<dbReference type="Pfam" id="PF07690">
    <property type="entry name" value="MFS_1"/>
    <property type="match status" value="1"/>
</dbReference>
<reference evidence="8 10" key="1">
    <citation type="journal article" date="2018" name="Gigascience">
        <title>Genomes of trombidid mites reveal novel predicted allergens and laterally-transferred genes associated with secondary metabolism.</title>
        <authorList>
            <person name="Dong X."/>
            <person name="Chaisiri K."/>
            <person name="Xia D."/>
            <person name="Armstrong S.D."/>
            <person name="Fang Y."/>
            <person name="Donnelly M.J."/>
            <person name="Kadowaki T."/>
            <person name="McGarry J.W."/>
            <person name="Darby A.C."/>
            <person name="Makepeace B.L."/>
        </authorList>
    </citation>
    <scope>NUCLEOTIDE SEQUENCE [LARGE SCALE GENOMIC DNA]</scope>
    <source>
        <strain evidence="8">UoL-WK</strain>
    </source>
</reference>
<feature type="transmembrane region" description="Helical" evidence="5">
    <location>
        <begin position="148"/>
        <end position="171"/>
    </location>
</feature>
<dbReference type="EMBL" id="NCKU01000475">
    <property type="protein sequence ID" value="RWS15383.1"/>
    <property type="molecule type" value="Genomic_DNA"/>
</dbReference>
<evidence type="ECO:0000313" key="7">
    <source>
        <dbReference type="EMBL" id="RWS15094.1"/>
    </source>
</evidence>
<feature type="transmembrane region" description="Helical" evidence="5">
    <location>
        <begin position="87"/>
        <end position="108"/>
    </location>
</feature>
<accession>A0A3S3Q7I7</accession>
<dbReference type="GO" id="GO:0015232">
    <property type="term" value="F:heme transmembrane transporter activity"/>
    <property type="evidence" value="ECO:0007669"/>
    <property type="project" value="TreeGrafter"/>
</dbReference>
<evidence type="ECO:0000256" key="1">
    <source>
        <dbReference type="ARBA" id="ARBA00004141"/>
    </source>
</evidence>
<feature type="transmembrane region" description="Helical" evidence="5">
    <location>
        <begin position="397"/>
        <end position="418"/>
    </location>
</feature>
<dbReference type="PROSITE" id="PS50850">
    <property type="entry name" value="MFS"/>
    <property type="match status" value="1"/>
</dbReference>
<name>A0A3S3Q7I7_9ACAR</name>